<keyword evidence="3" id="KW-0862">Zinc</keyword>
<feature type="region of interest" description="Disordered" evidence="6">
    <location>
        <begin position="1"/>
        <end position="23"/>
    </location>
</feature>
<protein>
    <submittedName>
        <fullName evidence="7">Uncharacterized protein</fullName>
    </submittedName>
</protein>
<dbReference type="AlphaFoldDB" id="A0A137PB36"/>
<evidence type="ECO:0000256" key="6">
    <source>
        <dbReference type="SAM" id="MobiDB-lite"/>
    </source>
</evidence>
<dbReference type="SMART" id="SM00659">
    <property type="entry name" value="RPOLCX"/>
    <property type="match status" value="1"/>
</dbReference>
<dbReference type="GO" id="GO:0003677">
    <property type="term" value="F:DNA binding"/>
    <property type="evidence" value="ECO:0007669"/>
    <property type="project" value="InterPro"/>
</dbReference>
<dbReference type="InterPro" id="IPR029040">
    <property type="entry name" value="RPABC4/Spt4"/>
</dbReference>
<evidence type="ECO:0000313" key="8">
    <source>
        <dbReference type="Proteomes" id="UP000070444"/>
    </source>
</evidence>
<keyword evidence="8" id="KW-1185">Reference proteome</keyword>
<dbReference type="GO" id="GO:0005736">
    <property type="term" value="C:RNA polymerase I complex"/>
    <property type="evidence" value="ECO:0007669"/>
    <property type="project" value="TreeGrafter"/>
</dbReference>
<evidence type="ECO:0000256" key="1">
    <source>
        <dbReference type="ARBA" id="ARBA00004123"/>
    </source>
</evidence>
<dbReference type="Pfam" id="PF03604">
    <property type="entry name" value="Zn_ribbon_RPAB4"/>
    <property type="match status" value="1"/>
</dbReference>
<evidence type="ECO:0000256" key="2">
    <source>
        <dbReference type="ARBA" id="ARBA00022723"/>
    </source>
</evidence>
<evidence type="ECO:0000256" key="3">
    <source>
        <dbReference type="ARBA" id="ARBA00022833"/>
    </source>
</evidence>
<proteinExistence type="inferred from homology"/>
<comment type="similarity">
    <text evidence="5">Belongs to the archaeal Rpo12/eukaryotic RPC10 RNA polymerase subunit family.</text>
</comment>
<sequence length="71" mass="8239">MVDHQNKRGDLNQLELKTDPSTDPPGHLRYICSDCGNHNLLSSTSPLRCVKCAHRVLFKFRTRRMVQFEAR</sequence>
<dbReference type="OrthoDB" id="5585087at2759"/>
<feature type="compositionally biased region" description="Basic and acidic residues" evidence="6">
    <location>
        <begin position="1"/>
        <end position="20"/>
    </location>
</feature>
<keyword evidence="4" id="KW-0539">Nucleus</keyword>
<evidence type="ECO:0000256" key="5">
    <source>
        <dbReference type="ARBA" id="ARBA00025770"/>
    </source>
</evidence>
<dbReference type="SUPFAM" id="SSF63393">
    <property type="entry name" value="RNA polymerase subunits"/>
    <property type="match status" value="1"/>
</dbReference>
<dbReference type="OMA" id="SSQREAY"/>
<dbReference type="EMBL" id="KQ964459">
    <property type="protein sequence ID" value="KXN72142.1"/>
    <property type="molecule type" value="Genomic_DNA"/>
</dbReference>
<dbReference type="GO" id="GO:0006351">
    <property type="term" value="P:DNA-templated transcription"/>
    <property type="evidence" value="ECO:0007669"/>
    <property type="project" value="InterPro"/>
</dbReference>
<dbReference type="Proteomes" id="UP000070444">
    <property type="component" value="Unassembled WGS sequence"/>
</dbReference>
<dbReference type="PANTHER" id="PTHR12056:SF2">
    <property type="entry name" value="GEO11084P1"/>
    <property type="match status" value="1"/>
</dbReference>
<dbReference type="InterPro" id="IPR039747">
    <property type="entry name" value="RPABC4"/>
</dbReference>
<dbReference type="GO" id="GO:0008270">
    <property type="term" value="F:zinc ion binding"/>
    <property type="evidence" value="ECO:0007669"/>
    <property type="project" value="InterPro"/>
</dbReference>
<comment type="subcellular location">
    <subcellularLocation>
        <location evidence="1">Nucleus</location>
    </subcellularLocation>
</comment>
<name>A0A137PB36_CONC2</name>
<dbReference type="PANTHER" id="PTHR12056">
    <property type="entry name" value="DNA-DIRECTED RNA POLYMERASES I, II, AND III"/>
    <property type="match status" value="1"/>
</dbReference>
<dbReference type="Gene3D" id="2.20.28.30">
    <property type="entry name" value="RNA polymerase ii, chain L"/>
    <property type="match status" value="1"/>
</dbReference>
<organism evidence="7 8">
    <name type="scientific">Conidiobolus coronatus (strain ATCC 28846 / CBS 209.66 / NRRL 28638)</name>
    <name type="common">Delacroixia coronata</name>
    <dbReference type="NCBI Taxonomy" id="796925"/>
    <lineage>
        <taxon>Eukaryota</taxon>
        <taxon>Fungi</taxon>
        <taxon>Fungi incertae sedis</taxon>
        <taxon>Zoopagomycota</taxon>
        <taxon>Entomophthoromycotina</taxon>
        <taxon>Entomophthoromycetes</taxon>
        <taxon>Entomophthorales</taxon>
        <taxon>Ancylistaceae</taxon>
        <taxon>Conidiobolus</taxon>
    </lineage>
</organism>
<gene>
    <name evidence="7" type="ORF">CONCODRAFT_37323</name>
</gene>
<dbReference type="GO" id="GO:0003899">
    <property type="term" value="F:DNA-directed RNA polymerase activity"/>
    <property type="evidence" value="ECO:0007669"/>
    <property type="project" value="InterPro"/>
</dbReference>
<evidence type="ECO:0000313" key="7">
    <source>
        <dbReference type="EMBL" id="KXN72142.1"/>
    </source>
</evidence>
<dbReference type="GO" id="GO:0005665">
    <property type="term" value="C:RNA polymerase II, core complex"/>
    <property type="evidence" value="ECO:0007669"/>
    <property type="project" value="TreeGrafter"/>
</dbReference>
<accession>A0A137PB36</accession>
<dbReference type="STRING" id="796925.A0A137PB36"/>
<keyword evidence="2" id="KW-0479">Metal-binding</keyword>
<dbReference type="GO" id="GO:0005666">
    <property type="term" value="C:RNA polymerase III complex"/>
    <property type="evidence" value="ECO:0007669"/>
    <property type="project" value="TreeGrafter"/>
</dbReference>
<evidence type="ECO:0000256" key="4">
    <source>
        <dbReference type="ARBA" id="ARBA00023242"/>
    </source>
</evidence>
<dbReference type="InterPro" id="IPR006591">
    <property type="entry name" value="RNAP_P/RPABC4"/>
</dbReference>
<reference evidence="7 8" key="1">
    <citation type="journal article" date="2015" name="Genome Biol. Evol.">
        <title>Phylogenomic analyses indicate that early fungi evolved digesting cell walls of algal ancestors of land plants.</title>
        <authorList>
            <person name="Chang Y."/>
            <person name="Wang S."/>
            <person name="Sekimoto S."/>
            <person name="Aerts A.L."/>
            <person name="Choi C."/>
            <person name="Clum A."/>
            <person name="LaButti K.M."/>
            <person name="Lindquist E.A."/>
            <person name="Yee Ngan C."/>
            <person name="Ohm R.A."/>
            <person name="Salamov A.A."/>
            <person name="Grigoriev I.V."/>
            <person name="Spatafora J.W."/>
            <person name="Berbee M.L."/>
        </authorList>
    </citation>
    <scope>NUCLEOTIDE SEQUENCE [LARGE SCALE GENOMIC DNA]</scope>
    <source>
        <strain evidence="7 8">NRRL 28638</strain>
    </source>
</reference>